<dbReference type="eggNOG" id="COG0773">
    <property type="taxonomic scope" value="Bacteria"/>
</dbReference>
<dbReference type="GO" id="GO:0005524">
    <property type="term" value="F:ATP binding"/>
    <property type="evidence" value="ECO:0007669"/>
    <property type="project" value="InterPro"/>
</dbReference>
<reference evidence="4" key="1">
    <citation type="submission" date="2016-11" db="EMBL/GenBank/DDBJ databases">
        <authorList>
            <person name="Varghese N."/>
            <person name="Submissions S."/>
        </authorList>
    </citation>
    <scope>NUCLEOTIDE SEQUENCE [LARGE SCALE GENOMIC DNA]</scope>
    <source>
        <strain evidence="4">DSM 19055</strain>
    </source>
</reference>
<dbReference type="Gene3D" id="3.40.1190.10">
    <property type="entry name" value="Mur-like, catalytic domain"/>
    <property type="match status" value="1"/>
</dbReference>
<dbReference type="EMBL" id="FQWT01000005">
    <property type="protein sequence ID" value="SHH66125.1"/>
    <property type="molecule type" value="Genomic_DNA"/>
</dbReference>
<dbReference type="STRING" id="421058.SAMN05421866_3374"/>
<evidence type="ECO:0000259" key="1">
    <source>
        <dbReference type="Pfam" id="PF01225"/>
    </source>
</evidence>
<dbReference type="AlphaFoldDB" id="A0A1M5UT64"/>
<accession>A0A1M5UT64</accession>
<dbReference type="InterPro" id="IPR000713">
    <property type="entry name" value="Mur_ligase_N"/>
</dbReference>
<protein>
    <submittedName>
        <fullName evidence="3">UDP-N-acetylmuramate: L-alanyl-gamma-D-glutamyl-meso-diaminopimelate ligase</fullName>
    </submittedName>
</protein>
<dbReference type="Pfam" id="PF01225">
    <property type="entry name" value="Mur_ligase"/>
    <property type="match status" value="1"/>
</dbReference>
<proteinExistence type="predicted"/>
<dbReference type="SUPFAM" id="SSF51984">
    <property type="entry name" value="MurCD N-terminal domain"/>
    <property type="match status" value="1"/>
</dbReference>
<dbReference type="InterPro" id="IPR050061">
    <property type="entry name" value="MurCDEF_pg_biosynth"/>
</dbReference>
<dbReference type="PANTHER" id="PTHR43445">
    <property type="entry name" value="UDP-N-ACETYLMURAMATE--L-ALANINE LIGASE-RELATED"/>
    <property type="match status" value="1"/>
</dbReference>
<dbReference type="InterPro" id="IPR013221">
    <property type="entry name" value="Mur_ligase_cen"/>
</dbReference>
<dbReference type="PANTHER" id="PTHR43445:SF5">
    <property type="entry name" value="UDP-N-ACETYLMURAMATE--L-ALANYL-GAMMA-D-GLUTAMYL-MESO-2,6-DIAMINOHEPTANDIOATE LIGASE"/>
    <property type="match status" value="1"/>
</dbReference>
<dbReference type="SUPFAM" id="SSF53623">
    <property type="entry name" value="MurD-like peptide ligases, catalytic domain"/>
    <property type="match status" value="1"/>
</dbReference>
<organism evidence="3 4">
    <name type="scientific">Chryseobacterium oranimense</name>
    <dbReference type="NCBI Taxonomy" id="421058"/>
    <lineage>
        <taxon>Bacteria</taxon>
        <taxon>Pseudomonadati</taxon>
        <taxon>Bacteroidota</taxon>
        <taxon>Flavobacteriia</taxon>
        <taxon>Flavobacteriales</taxon>
        <taxon>Weeksellaceae</taxon>
        <taxon>Chryseobacterium group</taxon>
        <taxon>Chryseobacterium</taxon>
    </lineage>
</organism>
<keyword evidence="4" id="KW-1185">Reference proteome</keyword>
<dbReference type="InterPro" id="IPR036615">
    <property type="entry name" value="Mur_ligase_C_dom_sf"/>
</dbReference>
<dbReference type="RefSeq" id="WP_073065056.1">
    <property type="nucleotide sequence ID" value="NZ_FQWT01000005.1"/>
</dbReference>
<dbReference type="Gene3D" id="3.90.190.20">
    <property type="entry name" value="Mur ligase, C-terminal domain"/>
    <property type="match status" value="1"/>
</dbReference>
<dbReference type="SUPFAM" id="SSF53244">
    <property type="entry name" value="MurD-like peptide ligases, peptide-binding domain"/>
    <property type="match status" value="1"/>
</dbReference>
<dbReference type="InterPro" id="IPR036565">
    <property type="entry name" value="Mur-like_cat_sf"/>
</dbReference>
<sequence length="445" mass="50651">MKTHFIAIGGSAMHNLAIALKDKGYQVTGSDDAIFEPSRSRLEKKGILPQEMGWFPEKITADIDAVILGMHAHQDNPELAKAKELGLKIYSYPEFLYEQSKNKTRVVIAGSHGKTTITSMILHVLNFHQKDVDFMVGAQLEGFDCMVKLTQENDFMVLEGDEYLSSPIDLRSKFLLYQPNIALMSGIAWDHINVFKTFDDYIDQFRKFVASITPGGVLVYNEEDAEVVKVVEAAENYFRKIPYKTPEYEISNGKVYLKTEMGDVPLSVFGSHNLLNMEGARHICQQLGIMDEDFYEAIMSFKGASKRLEKVERQDQGVLYKDFAHAPSKVKATVKAFCEQFKKEKKYGFLELHTYSSLNPLFLEQYDHAMDGLDEAVVFYSEDALKIKRMEPISPEFIKEKFKNDTLRVFTNAEDLHAYWETLDKTNGVFLMMSSGNFGGLDLTK</sequence>
<keyword evidence="3" id="KW-0436">Ligase</keyword>
<dbReference type="OrthoDB" id="9804126at2"/>
<dbReference type="Pfam" id="PF08245">
    <property type="entry name" value="Mur_ligase_M"/>
    <property type="match status" value="1"/>
</dbReference>
<gene>
    <name evidence="3" type="ORF">SAMN05421866_3374</name>
</gene>
<dbReference type="GO" id="GO:0016881">
    <property type="term" value="F:acid-amino acid ligase activity"/>
    <property type="evidence" value="ECO:0007669"/>
    <property type="project" value="InterPro"/>
</dbReference>
<evidence type="ECO:0000259" key="2">
    <source>
        <dbReference type="Pfam" id="PF08245"/>
    </source>
</evidence>
<name>A0A1M5UT64_9FLAO</name>
<dbReference type="Proteomes" id="UP000184047">
    <property type="component" value="Unassembled WGS sequence"/>
</dbReference>
<feature type="domain" description="Mur ligase central" evidence="2">
    <location>
        <begin position="108"/>
        <end position="278"/>
    </location>
</feature>
<dbReference type="Gene3D" id="3.40.50.720">
    <property type="entry name" value="NAD(P)-binding Rossmann-like Domain"/>
    <property type="match status" value="1"/>
</dbReference>
<evidence type="ECO:0000313" key="4">
    <source>
        <dbReference type="Proteomes" id="UP000184047"/>
    </source>
</evidence>
<evidence type="ECO:0000313" key="3">
    <source>
        <dbReference type="EMBL" id="SHH66125.1"/>
    </source>
</evidence>
<feature type="domain" description="Mur ligase N-terminal catalytic" evidence="1">
    <location>
        <begin position="3"/>
        <end position="102"/>
    </location>
</feature>